<comment type="subcellular location">
    <subcellularLocation>
        <location evidence="1">Cell membrane</location>
        <topology evidence="1">Multi-pass membrane protein</topology>
    </subcellularLocation>
</comment>
<dbReference type="GO" id="GO:0005886">
    <property type="term" value="C:plasma membrane"/>
    <property type="evidence" value="ECO:0007669"/>
    <property type="project" value="UniProtKB-SubCell"/>
</dbReference>
<dbReference type="InterPro" id="IPR001757">
    <property type="entry name" value="P_typ_ATPase"/>
</dbReference>
<comment type="catalytic activity">
    <reaction evidence="14">
        <text>Ca(2+)(in) + ATP + H2O = Ca(2+)(out) + ADP + phosphate + H(+)</text>
        <dbReference type="Rhea" id="RHEA:18105"/>
        <dbReference type="ChEBI" id="CHEBI:15377"/>
        <dbReference type="ChEBI" id="CHEBI:15378"/>
        <dbReference type="ChEBI" id="CHEBI:29108"/>
        <dbReference type="ChEBI" id="CHEBI:30616"/>
        <dbReference type="ChEBI" id="CHEBI:43474"/>
        <dbReference type="ChEBI" id="CHEBI:456216"/>
        <dbReference type="EC" id="7.2.2.10"/>
    </reaction>
</comment>
<reference evidence="17 18" key="2">
    <citation type="submission" date="2020-01" db="EMBL/GenBank/DDBJ databases">
        <title>Clostridiaceae sp. nov. isolated from the gut of human by culturomics.</title>
        <authorList>
            <person name="Chang Y."/>
        </authorList>
    </citation>
    <scope>NUCLEOTIDE SEQUENCE [LARGE SCALE GENOMIC DNA]</scope>
    <source>
        <strain evidence="17 18">DONG20-135</strain>
    </source>
</reference>
<dbReference type="Gene3D" id="2.70.150.10">
    <property type="entry name" value="Calcium-transporting ATPase, cytoplasmic transduction domain A"/>
    <property type="match status" value="1"/>
</dbReference>
<dbReference type="FunFam" id="3.40.50.1000:FF:000028">
    <property type="entry name" value="Calcium-transporting P-type ATPase, putative"/>
    <property type="match status" value="1"/>
</dbReference>
<evidence type="ECO:0000259" key="16">
    <source>
        <dbReference type="SMART" id="SM00831"/>
    </source>
</evidence>
<evidence type="ECO:0000256" key="6">
    <source>
        <dbReference type="ARBA" id="ARBA00022692"/>
    </source>
</evidence>
<evidence type="ECO:0000313" key="18">
    <source>
        <dbReference type="Proteomes" id="UP000434036"/>
    </source>
</evidence>
<feature type="domain" description="Cation-transporting P-type ATPase N-terminal" evidence="16">
    <location>
        <begin position="1"/>
        <end position="75"/>
    </location>
</feature>
<dbReference type="FunFam" id="2.70.150.10:FF:000016">
    <property type="entry name" value="Calcium-transporting P-type ATPase putative"/>
    <property type="match status" value="1"/>
</dbReference>
<dbReference type="EMBL" id="WUUQ01000002">
    <property type="protein sequence ID" value="MXQ73437.1"/>
    <property type="molecule type" value="Genomic_DNA"/>
</dbReference>
<comment type="similarity">
    <text evidence="2">Belongs to the cation transport ATPase (P-type) (TC 3.A.3) family. Type IIA subfamily.</text>
</comment>
<dbReference type="InterPro" id="IPR004014">
    <property type="entry name" value="ATPase_P-typ_cation-transptr_N"/>
</dbReference>
<evidence type="ECO:0000256" key="3">
    <source>
        <dbReference type="ARBA" id="ARBA00012790"/>
    </source>
</evidence>
<evidence type="ECO:0000256" key="11">
    <source>
        <dbReference type="ARBA" id="ARBA00022967"/>
    </source>
</evidence>
<comment type="caution">
    <text evidence="17">The sequence shown here is derived from an EMBL/GenBank/DDBJ whole genome shotgun (WGS) entry which is preliminary data.</text>
</comment>
<feature type="transmembrane region" description="Helical" evidence="15">
    <location>
        <begin position="269"/>
        <end position="295"/>
    </location>
</feature>
<dbReference type="SMART" id="SM00831">
    <property type="entry name" value="Cation_ATPase_N"/>
    <property type="match status" value="1"/>
</dbReference>
<evidence type="ECO:0000256" key="2">
    <source>
        <dbReference type="ARBA" id="ARBA00005675"/>
    </source>
</evidence>
<dbReference type="SUPFAM" id="SSF81653">
    <property type="entry name" value="Calcium ATPase, transduction domain A"/>
    <property type="match status" value="1"/>
</dbReference>
<dbReference type="EC" id="7.2.2.10" evidence="3"/>
<feature type="transmembrane region" description="Helical" evidence="15">
    <location>
        <begin position="686"/>
        <end position="707"/>
    </location>
</feature>
<dbReference type="GO" id="GO:0005388">
    <property type="term" value="F:P-type calcium transporter activity"/>
    <property type="evidence" value="ECO:0007669"/>
    <property type="project" value="UniProtKB-EC"/>
</dbReference>
<dbReference type="InterPro" id="IPR023299">
    <property type="entry name" value="ATPase_P-typ_cyto_dom_N"/>
</dbReference>
<keyword evidence="7" id="KW-0479">Metal-binding</keyword>
<evidence type="ECO:0000256" key="1">
    <source>
        <dbReference type="ARBA" id="ARBA00004651"/>
    </source>
</evidence>
<dbReference type="AlphaFoldDB" id="A0A6N8UCZ1"/>
<dbReference type="FunFam" id="3.40.50.1000:FF:000001">
    <property type="entry name" value="Phospholipid-transporting ATPase IC"/>
    <property type="match status" value="1"/>
</dbReference>
<dbReference type="Pfam" id="PF00689">
    <property type="entry name" value="Cation_ATPase_C"/>
    <property type="match status" value="1"/>
</dbReference>
<feature type="transmembrane region" description="Helical" evidence="15">
    <location>
        <begin position="831"/>
        <end position="848"/>
    </location>
</feature>
<gene>
    <name evidence="17" type="ORF">GSF08_05770</name>
</gene>
<keyword evidence="9" id="KW-0106">Calcium</keyword>
<evidence type="ECO:0000256" key="13">
    <source>
        <dbReference type="ARBA" id="ARBA00023136"/>
    </source>
</evidence>
<keyword evidence="12 15" id="KW-1133">Transmembrane helix</keyword>
<dbReference type="SUPFAM" id="SSF81665">
    <property type="entry name" value="Calcium ATPase, transmembrane domain M"/>
    <property type="match status" value="1"/>
</dbReference>
<accession>A0A6N8UCZ1</accession>
<evidence type="ECO:0000256" key="9">
    <source>
        <dbReference type="ARBA" id="ARBA00022837"/>
    </source>
</evidence>
<dbReference type="PRINTS" id="PR00119">
    <property type="entry name" value="CATATPASE"/>
</dbReference>
<dbReference type="InterPro" id="IPR036412">
    <property type="entry name" value="HAD-like_sf"/>
</dbReference>
<evidence type="ECO:0000256" key="12">
    <source>
        <dbReference type="ARBA" id="ARBA00022989"/>
    </source>
</evidence>
<dbReference type="GO" id="GO:0016887">
    <property type="term" value="F:ATP hydrolysis activity"/>
    <property type="evidence" value="ECO:0007669"/>
    <property type="project" value="InterPro"/>
</dbReference>
<reference evidence="17 18" key="1">
    <citation type="submission" date="2019-12" db="EMBL/GenBank/DDBJ databases">
        <authorList>
            <person name="Yang R."/>
        </authorList>
    </citation>
    <scope>NUCLEOTIDE SEQUENCE [LARGE SCALE GENOMIC DNA]</scope>
    <source>
        <strain evidence="17 18">DONG20-135</strain>
    </source>
</reference>
<feature type="transmembrane region" description="Helical" evidence="15">
    <location>
        <begin position="50"/>
        <end position="73"/>
    </location>
</feature>
<feature type="transmembrane region" description="Helical" evidence="15">
    <location>
        <begin position="243"/>
        <end position="263"/>
    </location>
</feature>
<keyword evidence="8" id="KW-0547">Nucleotide-binding</keyword>
<dbReference type="NCBIfam" id="TIGR01494">
    <property type="entry name" value="ATPase_P-type"/>
    <property type="match status" value="3"/>
</dbReference>
<dbReference type="Pfam" id="PF13246">
    <property type="entry name" value="Cation_ATPase"/>
    <property type="match status" value="1"/>
</dbReference>
<keyword evidence="5" id="KW-0813">Transport</keyword>
<dbReference type="Gene3D" id="1.20.1110.10">
    <property type="entry name" value="Calcium-transporting ATPase, transmembrane domain"/>
    <property type="match status" value="1"/>
</dbReference>
<dbReference type="Gene3D" id="3.40.1110.10">
    <property type="entry name" value="Calcium-transporting ATPase, cytoplasmic domain N"/>
    <property type="match status" value="1"/>
</dbReference>
<feature type="transmembrane region" description="Helical" evidence="15">
    <location>
        <begin position="799"/>
        <end position="819"/>
    </location>
</feature>
<keyword evidence="5" id="KW-0109">Calcium transport</keyword>
<evidence type="ECO:0000256" key="10">
    <source>
        <dbReference type="ARBA" id="ARBA00022840"/>
    </source>
</evidence>
<dbReference type="InterPro" id="IPR023298">
    <property type="entry name" value="ATPase_P-typ_TM_dom_sf"/>
</dbReference>
<proteinExistence type="inferred from homology"/>
<sequence length="858" mass="94786">MVYQKNIKAVLEEYKVDGDRGLSTHEAEERLKQYGRNELRKEKKITLPQMLLEQFQDPMVIILIIGAVVSFFLKEVIDASIILVVIIMNAMIGVAQEFKAEKAIEALEKLSTPKAHVIREGFIREIDSSQLVIGDIVDLEVGCYIPADLRLISSHSLKIEESTLTGESEPVDKDATLLLDTDTGIADQRNMAFMSTFVTYGKGRGVVVATGMKSEVGKIAKLLDDTKEDKTPLQQRLAQLSKILGIGSVAICMIMFVVSLLQGRDIFDMLLLSISLAVAAIPEGLPAVVTIVLALGVQVMSKNHAIVRKLHAVETLGSVSVICSDKTGTLTQNKMHVVSTYANGEMNGSFDEDMLFGMSLCNDAKVQEQEIIGEPTEKALVAFVEQQGIHKHTLELDYVRVNEIPFDSQRKLMTTVHKYRNGYVSFTKGALERILDRCTHIQLHGEKLAFSAYEKSRIMEASRQMSEQALRVLAIAKKPVRNPMSDNLESGLILLGLVGLIDPPREEVKESIAIAHKAGIEVVMITGDHPLTALAIARQLDIAKYQQEVCTGADLDAMNDQELGDVISRYHVFARVTPQHKVRIVRALKANEQVVAMSGDGVNDAPSLKNADIGIAMGKSGTDVCKQASDMILADDNFATIVKAVEEGRNIYLNIQKAVLYLLSCNLGEIMSLFLTMVLMPHVVSTLSAVQILWVNMVTDAFPALALGVDPKDRYIMEEKPRNAKESLFAHGGWVFTILNGMLIGTITMVAFRYGLNSSPEKARTMAFMVLSISQLFHAMNLTSRTHSLFQVGIFKNKWLILTVFFGIALQVMVASLPFFQMLLKTVSLDVFSWGIVFSLAFSPILLNEASKWIAHER</sequence>
<dbReference type="SFLD" id="SFLDS00003">
    <property type="entry name" value="Haloacid_Dehalogenase"/>
    <property type="match status" value="1"/>
</dbReference>
<keyword evidence="6 15" id="KW-0812">Transmembrane</keyword>
<feature type="transmembrane region" description="Helical" evidence="15">
    <location>
        <begin position="728"/>
        <end position="751"/>
    </location>
</feature>
<dbReference type="InterPro" id="IPR044492">
    <property type="entry name" value="P_typ_ATPase_HD_dom"/>
</dbReference>
<dbReference type="PANTHER" id="PTHR42861">
    <property type="entry name" value="CALCIUM-TRANSPORTING ATPASE"/>
    <property type="match status" value="1"/>
</dbReference>
<dbReference type="InterPro" id="IPR023214">
    <property type="entry name" value="HAD_sf"/>
</dbReference>
<dbReference type="Gene3D" id="3.40.50.1000">
    <property type="entry name" value="HAD superfamily/HAD-like"/>
    <property type="match status" value="1"/>
</dbReference>
<keyword evidence="5" id="KW-0406">Ion transport</keyword>
<dbReference type="SFLD" id="SFLDG00002">
    <property type="entry name" value="C1.7:_P-type_atpase_like"/>
    <property type="match status" value="1"/>
</dbReference>
<dbReference type="PROSITE" id="PS00154">
    <property type="entry name" value="ATPASE_E1_E2"/>
    <property type="match status" value="1"/>
</dbReference>
<dbReference type="NCBIfam" id="TIGR01517">
    <property type="entry name" value="ATPase-IIB_Ca"/>
    <property type="match status" value="1"/>
</dbReference>
<keyword evidence="18" id="KW-1185">Reference proteome</keyword>
<dbReference type="SFLD" id="SFLDF00027">
    <property type="entry name" value="p-type_atpase"/>
    <property type="match status" value="1"/>
</dbReference>
<dbReference type="Pfam" id="PF00122">
    <property type="entry name" value="E1-E2_ATPase"/>
    <property type="match status" value="1"/>
</dbReference>
<dbReference type="InterPro" id="IPR008250">
    <property type="entry name" value="ATPase_P-typ_transduc_dom_A_sf"/>
</dbReference>
<evidence type="ECO:0000256" key="14">
    <source>
        <dbReference type="ARBA" id="ARBA00048694"/>
    </source>
</evidence>
<evidence type="ECO:0000256" key="8">
    <source>
        <dbReference type="ARBA" id="ARBA00022741"/>
    </source>
</evidence>
<keyword evidence="11" id="KW-1278">Translocase</keyword>
<dbReference type="InterPro" id="IPR006408">
    <property type="entry name" value="P-type_ATPase_IIB"/>
</dbReference>
<dbReference type="GO" id="GO:0046872">
    <property type="term" value="F:metal ion binding"/>
    <property type="evidence" value="ECO:0007669"/>
    <property type="project" value="UniProtKB-KW"/>
</dbReference>
<dbReference type="RefSeq" id="WP_160624893.1">
    <property type="nucleotide sequence ID" value="NZ_WUUQ01000002.1"/>
</dbReference>
<feature type="transmembrane region" description="Helical" evidence="15">
    <location>
        <begin position="79"/>
        <end position="95"/>
    </location>
</feature>
<dbReference type="InterPro" id="IPR006068">
    <property type="entry name" value="ATPase_P-typ_cation-transptr_C"/>
</dbReference>
<feature type="transmembrane region" description="Helical" evidence="15">
    <location>
        <begin position="659"/>
        <end position="680"/>
    </location>
</feature>
<dbReference type="GO" id="GO:0140352">
    <property type="term" value="P:export from cell"/>
    <property type="evidence" value="ECO:0007669"/>
    <property type="project" value="UniProtKB-ARBA"/>
</dbReference>
<dbReference type="InterPro" id="IPR018303">
    <property type="entry name" value="ATPase_P-typ_P_site"/>
</dbReference>
<evidence type="ECO:0000256" key="4">
    <source>
        <dbReference type="ARBA" id="ARBA00022475"/>
    </source>
</evidence>
<keyword evidence="4" id="KW-1003">Cell membrane</keyword>
<evidence type="ECO:0000256" key="7">
    <source>
        <dbReference type="ARBA" id="ARBA00022723"/>
    </source>
</evidence>
<dbReference type="Proteomes" id="UP000434036">
    <property type="component" value="Unassembled WGS sequence"/>
</dbReference>
<dbReference type="InterPro" id="IPR059000">
    <property type="entry name" value="ATPase_P-type_domA"/>
</dbReference>
<dbReference type="PRINTS" id="PR00120">
    <property type="entry name" value="HATPASE"/>
</dbReference>
<dbReference type="SUPFAM" id="SSF56784">
    <property type="entry name" value="HAD-like"/>
    <property type="match status" value="1"/>
</dbReference>
<dbReference type="SUPFAM" id="SSF81660">
    <property type="entry name" value="Metal cation-transporting ATPase, ATP-binding domain N"/>
    <property type="match status" value="1"/>
</dbReference>
<evidence type="ECO:0000313" key="17">
    <source>
        <dbReference type="EMBL" id="MXQ73437.1"/>
    </source>
</evidence>
<organism evidence="17 18">
    <name type="scientific">Copranaerobaculum intestinale</name>
    <dbReference type="NCBI Taxonomy" id="2692629"/>
    <lineage>
        <taxon>Bacteria</taxon>
        <taxon>Bacillati</taxon>
        <taxon>Bacillota</taxon>
        <taxon>Erysipelotrichia</taxon>
        <taxon>Erysipelotrichales</taxon>
        <taxon>Erysipelotrichaceae</taxon>
        <taxon>Copranaerobaculum</taxon>
    </lineage>
</organism>
<evidence type="ECO:0000256" key="15">
    <source>
        <dbReference type="SAM" id="Phobius"/>
    </source>
</evidence>
<keyword evidence="10" id="KW-0067">ATP-binding</keyword>
<dbReference type="GO" id="GO:0005524">
    <property type="term" value="F:ATP binding"/>
    <property type="evidence" value="ECO:0007669"/>
    <property type="project" value="UniProtKB-KW"/>
</dbReference>
<protein>
    <recommendedName>
        <fullName evidence="3">P-type Ca(2+) transporter</fullName>
        <ecNumber evidence="3">7.2.2.10</ecNumber>
    </recommendedName>
</protein>
<feature type="transmembrane region" description="Helical" evidence="15">
    <location>
        <begin position="763"/>
        <end position="779"/>
    </location>
</feature>
<keyword evidence="13 15" id="KW-0472">Membrane</keyword>
<dbReference type="Pfam" id="PF00690">
    <property type="entry name" value="Cation_ATPase_N"/>
    <property type="match status" value="1"/>
</dbReference>
<evidence type="ECO:0000256" key="5">
    <source>
        <dbReference type="ARBA" id="ARBA00022568"/>
    </source>
</evidence>
<name>A0A6N8UCZ1_9FIRM</name>